<dbReference type="PANTHER" id="PTHR44942:SF4">
    <property type="entry name" value="METHYLTRANSFERASE TYPE 11 DOMAIN-CONTAINING PROTEIN"/>
    <property type="match status" value="1"/>
</dbReference>
<proteinExistence type="inferred from homology"/>
<evidence type="ECO:0000259" key="4">
    <source>
        <dbReference type="Pfam" id="PF08241"/>
    </source>
</evidence>
<dbReference type="VEuPathDB" id="FungiDB:SCODWIG_03622"/>
<keyword evidence="3 5" id="KW-0808">Transferase</keyword>
<evidence type="ECO:0000313" key="6">
    <source>
        <dbReference type="Proteomes" id="UP000262825"/>
    </source>
</evidence>
<dbReference type="PANTHER" id="PTHR44942">
    <property type="entry name" value="METHYLTRANSF_11 DOMAIN-CONTAINING PROTEIN"/>
    <property type="match status" value="1"/>
</dbReference>
<feature type="domain" description="Methyltransferase type 11" evidence="4">
    <location>
        <begin position="41"/>
        <end position="142"/>
    </location>
</feature>
<dbReference type="Pfam" id="PF08241">
    <property type="entry name" value="Methyltransf_11"/>
    <property type="match status" value="1"/>
</dbReference>
<reference evidence="6" key="1">
    <citation type="submission" date="2018-06" db="EMBL/GenBank/DDBJ databases">
        <authorList>
            <person name="Guldener U."/>
        </authorList>
    </citation>
    <scope>NUCLEOTIDE SEQUENCE [LARGE SCALE GENOMIC DNA]</scope>
    <source>
        <strain evidence="6">UTAD17</strain>
    </source>
</reference>
<dbReference type="InterPro" id="IPR013216">
    <property type="entry name" value="Methyltransf_11"/>
</dbReference>
<comment type="similarity">
    <text evidence="1">Belongs to the methyltransferase superfamily.</text>
</comment>
<dbReference type="AlphaFoldDB" id="A0A376BB90"/>
<accession>A0A376BB90</accession>
<gene>
    <name evidence="5" type="ORF">SCODWIG_03622</name>
</gene>
<sequence>MSVYKDQKFDSQYYQDNRPTYPESLYKEIFSYHKGERETAVDVGCGTGISTFPLLKYFDHVIGTDPSTKMLEPANDLKEDFEKKNTEKTIKFSCSTAENLSSVIPADSVDLVTCAEAIQWIDTEKFIKEAYKVLKTNGTLAIWNYMSPSFIDYPKANEIYEKFVFDDERYLGPCWPQPGKSIFQNFCKDIKVPADMFSDVIRVDYVPMKNNEKTAFQIARDDYTMADFRKNISSWSICHIWQQRYGSEGKDIADIFVNELKEEFGWTDDTKLRVEWGTFYILARK</sequence>
<protein>
    <submittedName>
        <fullName evidence="5">Related to Probable S-adenosylmethionine-dependent methyltransferase CRG1</fullName>
    </submittedName>
</protein>
<name>A0A376BB90_9ASCO</name>
<dbReference type="Gene3D" id="3.40.50.150">
    <property type="entry name" value="Vaccinia Virus protein VP39"/>
    <property type="match status" value="1"/>
</dbReference>
<dbReference type="InterPro" id="IPR051052">
    <property type="entry name" value="Diverse_substrate_MTase"/>
</dbReference>
<keyword evidence="6" id="KW-1185">Reference proteome</keyword>
<evidence type="ECO:0000256" key="1">
    <source>
        <dbReference type="ARBA" id="ARBA00008361"/>
    </source>
</evidence>
<organism evidence="5 6">
    <name type="scientific">Saccharomycodes ludwigii</name>
    <dbReference type="NCBI Taxonomy" id="36035"/>
    <lineage>
        <taxon>Eukaryota</taxon>
        <taxon>Fungi</taxon>
        <taxon>Dikarya</taxon>
        <taxon>Ascomycota</taxon>
        <taxon>Saccharomycotina</taxon>
        <taxon>Saccharomycetes</taxon>
        <taxon>Saccharomycodales</taxon>
        <taxon>Saccharomycodaceae</taxon>
        <taxon>Saccharomycodes</taxon>
    </lineage>
</organism>
<evidence type="ECO:0000313" key="5">
    <source>
        <dbReference type="EMBL" id="SSD61861.1"/>
    </source>
</evidence>
<dbReference type="SUPFAM" id="SSF53335">
    <property type="entry name" value="S-adenosyl-L-methionine-dependent methyltransferases"/>
    <property type="match status" value="1"/>
</dbReference>
<keyword evidence="2 5" id="KW-0489">Methyltransferase</keyword>
<dbReference type="GO" id="GO:0008757">
    <property type="term" value="F:S-adenosylmethionine-dependent methyltransferase activity"/>
    <property type="evidence" value="ECO:0007669"/>
    <property type="project" value="InterPro"/>
</dbReference>
<dbReference type="InterPro" id="IPR029063">
    <property type="entry name" value="SAM-dependent_MTases_sf"/>
</dbReference>
<evidence type="ECO:0000256" key="2">
    <source>
        <dbReference type="ARBA" id="ARBA00022603"/>
    </source>
</evidence>
<evidence type="ECO:0000256" key="3">
    <source>
        <dbReference type="ARBA" id="ARBA00022679"/>
    </source>
</evidence>
<dbReference type="Proteomes" id="UP000262825">
    <property type="component" value="Unassembled WGS sequence"/>
</dbReference>
<dbReference type="CDD" id="cd02440">
    <property type="entry name" value="AdoMet_MTases"/>
    <property type="match status" value="1"/>
</dbReference>
<dbReference type="GO" id="GO:0032259">
    <property type="term" value="P:methylation"/>
    <property type="evidence" value="ECO:0007669"/>
    <property type="project" value="UniProtKB-KW"/>
</dbReference>
<dbReference type="EMBL" id="UFAJ01000942">
    <property type="protein sequence ID" value="SSD61861.1"/>
    <property type="molecule type" value="Genomic_DNA"/>
</dbReference>